<dbReference type="HOGENOM" id="CLU_3248764_0_0_5"/>
<dbReference type="KEGG" id="thal:A1OE_1105"/>
<name>K7Z5F7_9PROT</name>
<organism evidence="1 2">
    <name type="scientific">Candidatus Endolissoclinum faulkneri L2</name>
    <dbReference type="NCBI Taxonomy" id="1193729"/>
    <lineage>
        <taxon>Bacteria</taxon>
        <taxon>Pseudomonadati</taxon>
        <taxon>Pseudomonadota</taxon>
        <taxon>Alphaproteobacteria</taxon>
        <taxon>Rhodospirillales</taxon>
        <taxon>Rhodospirillaceae</taxon>
        <taxon>Candidatus Endolissoclinum</taxon>
    </lineage>
</organism>
<gene>
    <name evidence="1" type="ORF">A1OE_1105</name>
</gene>
<evidence type="ECO:0000313" key="2">
    <source>
        <dbReference type="Proteomes" id="UP000010077"/>
    </source>
</evidence>
<reference evidence="1 2" key="1">
    <citation type="journal article" date="2012" name="Proc. Natl. Acad. Sci. U.S.A.">
        <title>Genome streamlining and chemical defense in a coral reef symbiosis.</title>
        <authorList>
            <person name="Kwan J.C."/>
            <person name="Donia M.S."/>
            <person name="Han A.W."/>
            <person name="Hirose E."/>
            <person name="Haygood M.G."/>
            <person name="Schmidt E.W."/>
        </authorList>
    </citation>
    <scope>NUCLEOTIDE SEQUENCE [LARGE SCALE GENOMIC DNA]</scope>
    <source>
        <strain evidence="1 2">L2</strain>
    </source>
</reference>
<accession>K7Z5F7</accession>
<protein>
    <submittedName>
        <fullName evidence="1">Uncharacterized protein</fullName>
    </submittedName>
</protein>
<keyword evidence="2" id="KW-1185">Reference proteome</keyword>
<dbReference type="AlphaFoldDB" id="K7Z5F7"/>
<sequence>MLQSLISFNYILLYTSLKEHSYNSESLKKSMIKLNTCSFVKN</sequence>
<proteinExistence type="predicted"/>
<dbReference type="Proteomes" id="UP000010077">
    <property type="component" value="Chromosome"/>
</dbReference>
<dbReference type="EMBL" id="CP003539">
    <property type="protein sequence ID" value="AFX99283.1"/>
    <property type="molecule type" value="Genomic_DNA"/>
</dbReference>
<evidence type="ECO:0000313" key="1">
    <source>
        <dbReference type="EMBL" id="AFX99283.1"/>
    </source>
</evidence>